<evidence type="ECO:0000313" key="2">
    <source>
        <dbReference type="EMBL" id="AHJ87214.1"/>
    </source>
</evidence>
<feature type="compositionally biased region" description="Basic and acidic residues" evidence="1">
    <location>
        <begin position="46"/>
        <end position="84"/>
    </location>
</feature>
<accession>A0A0E3D9J0</accession>
<reference evidence="2 3" key="2">
    <citation type="journal article" date="2015" name="Arch. Virol.">
        <title>Complete genome sequence analysis and identification of putative metallo-beta-lactamase and SpoIIIE homologs in Bacillus cereus group phage BCP8-2, a new member of the proposed Bastille-like group.</title>
        <authorList>
            <person name="Asare P.T."/>
            <person name="Bandara N."/>
            <person name="Jeong T.Y."/>
            <person name="Ryu S."/>
            <person name="Klumpp J."/>
            <person name="Kim K.P."/>
        </authorList>
    </citation>
    <scope>NUCLEOTIDE SEQUENCE [LARGE SCALE GENOMIC DNA]</scope>
    <source>
        <strain evidence="2">BCP8-2</strain>
    </source>
</reference>
<sequence>MKICTKCTEEKHDDEFAKQKRKDGTYRLSSQCKKCLSDYKKSHYNKNKDKYLDKSKKQRERDPEGTKEYNKKYHQANKEKHNEQMKVYSQTEEGKLARQRAQDKYRKSDQYKLKQNARKKVLRALESGKLVKPLVCESCKEERSLEGHHEDYNKPLEVKWLCKECHENEHHLNEGHEPI</sequence>
<dbReference type="EMBL" id="KJ081346">
    <property type="protein sequence ID" value="AHJ87214.1"/>
    <property type="molecule type" value="Genomic_DNA"/>
</dbReference>
<proteinExistence type="predicted"/>
<reference evidence="3" key="1">
    <citation type="submission" date="2014-01" db="EMBL/GenBank/DDBJ databases">
        <title>Genomic and Proteomic Analysis of Broad Host Range Virulent Bacillus Group Phage BCP8-2 Leading To the Creation of New Genus within Myoviruses.</title>
        <authorList>
            <person name="Bandara N."/>
            <person name="Asare P.T."/>
            <person name="Kim K.P."/>
        </authorList>
    </citation>
    <scope>NUCLEOTIDE SEQUENCE [LARGE SCALE GENOMIC DNA]</scope>
</reference>
<keyword evidence="3" id="KW-1185">Reference proteome</keyword>
<organism evidence="2 3">
    <name type="scientific">Bacillus phage BCP8-2</name>
    <dbReference type="NCBI Taxonomy" id="1129192"/>
    <lineage>
        <taxon>Viruses</taxon>
        <taxon>Duplodnaviria</taxon>
        <taxon>Heunggongvirae</taxon>
        <taxon>Uroviricota</taxon>
        <taxon>Caudoviricetes</taxon>
        <taxon>Herelleviridae</taxon>
        <taxon>Bastillevirinae</taxon>
        <taxon>Caeruleovirus</taxon>
        <taxon>Caeruleovirus BCP82</taxon>
    </lineage>
</organism>
<evidence type="ECO:0000256" key="1">
    <source>
        <dbReference type="SAM" id="MobiDB-lite"/>
    </source>
</evidence>
<feature type="compositionally biased region" description="Basic and acidic residues" evidence="1">
    <location>
        <begin position="92"/>
        <end position="111"/>
    </location>
</feature>
<dbReference type="GeneID" id="24723440"/>
<evidence type="ECO:0000313" key="3">
    <source>
        <dbReference type="Proteomes" id="UP000033014"/>
    </source>
</evidence>
<dbReference type="OrthoDB" id="18433at10239"/>
<dbReference type="RefSeq" id="YP_009149737.1">
    <property type="nucleotide sequence ID" value="NC_027355.1"/>
</dbReference>
<feature type="region of interest" description="Disordered" evidence="1">
    <location>
        <begin position="46"/>
        <end position="111"/>
    </location>
</feature>
<name>A0A0E3D9J0_9CAUD</name>
<dbReference type="KEGG" id="vg:24723440"/>
<dbReference type="Proteomes" id="UP000033014">
    <property type="component" value="Segment"/>
</dbReference>
<protein>
    <submittedName>
        <fullName evidence="2">Uncharacterized protein</fullName>
    </submittedName>
</protein>
<gene>
    <name evidence="2" type="ORF">BCP8-2_176</name>
</gene>